<evidence type="ECO:0000256" key="2">
    <source>
        <dbReference type="ARBA" id="ARBA00022722"/>
    </source>
</evidence>
<dbReference type="InterPro" id="IPR021127">
    <property type="entry name" value="CRISPR_associated_Cas2"/>
</dbReference>
<dbReference type="PANTHER" id="PTHR34405:SF1">
    <property type="entry name" value="CRISPR-ASSOCIATED ENDORIBONUCLEASE CAS2"/>
    <property type="match status" value="1"/>
</dbReference>
<dbReference type="InterPro" id="IPR019199">
    <property type="entry name" value="Virulence_VapD/CRISPR_Cas2"/>
</dbReference>
<protein>
    <submittedName>
        <fullName evidence="8">CRISPR-associated endoribonuclease Cas2</fullName>
    </submittedName>
</protein>
<dbReference type="Gene3D" id="3.30.70.240">
    <property type="match status" value="1"/>
</dbReference>
<keyword evidence="5" id="KW-0378">Hydrolase</keyword>
<evidence type="ECO:0000256" key="4">
    <source>
        <dbReference type="ARBA" id="ARBA00022759"/>
    </source>
</evidence>
<gene>
    <name evidence="8" type="ORF">GBAR_LOCUS24150</name>
</gene>
<dbReference type="NCBIfam" id="TIGR01573">
    <property type="entry name" value="cas2"/>
    <property type="match status" value="1"/>
</dbReference>
<keyword evidence="9" id="KW-1185">Reference proteome</keyword>
<name>A0AA35T902_GEOBA</name>
<organism evidence="8 9">
    <name type="scientific">Geodia barretti</name>
    <name type="common">Barrett's horny sponge</name>
    <dbReference type="NCBI Taxonomy" id="519541"/>
    <lineage>
        <taxon>Eukaryota</taxon>
        <taxon>Metazoa</taxon>
        <taxon>Porifera</taxon>
        <taxon>Demospongiae</taxon>
        <taxon>Heteroscleromorpha</taxon>
        <taxon>Tetractinellida</taxon>
        <taxon>Astrophorina</taxon>
        <taxon>Geodiidae</taxon>
        <taxon>Geodia</taxon>
    </lineage>
</organism>
<dbReference type="GO" id="GO:0051607">
    <property type="term" value="P:defense response to virus"/>
    <property type="evidence" value="ECO:0007669"/>
    <property type="project" value="UniProtKB-KW"/>
</dbReference>
<keyword evidence="7" id="KW-0051">Antiviral defense</keyword>
<proteinExistence type="inferred from homology"/>
<dbReference type="GO" id="GO:0004521">
    <property type="term" value="F:RNA endonuclease activity"/>
    <property type="evidence" value="ECO:0007669"/>
    <property type="project" value="InterPro"/>
</dbReference>
<comment type="caution">
    <text evidence="8">The sequence shown here is derived from an EMBL/GenBank/DDBJ whole genome shotgun (WGS) entry which is preliminary data.</text>
</comment>
<dbReference type="CDD" id="cd09725">
    <property type="entry name" value="Cas2_I_II_III"/>
    <property type="match status" value="1"/>
</dbReference>
<dbReference type="EMBL" id="CASHTH010003334">
    <property type="protein sequence ID" value="CAI8043544.1"/>
    <property type="molecule type" value="Genomic_DNA"/>
</dbReference>
<keyword evidence="6" id="KW-0460">Magnesium</keyword>
<dbReference type="AlphaFoldDB" id="A0AA35T902"/>
<accession>A0AA35T902</accession>
<evidence type="ECO:0000256" key="5">
    <source>
        <dbReference type="ARBA" id="ARBA00022801"/>
    </source>
</evidence>
<evidence type="ECO:0000313" key="9">
    <source>
        <dbReference type="Proteomes" id="UP001174909"/>
    </source>
</evidence>
<keyword evidence="4" id="KW-0255">Endonuclease</keyword>
<dbReference type="GO" id="GO:0043571">
    <property type="term" value="P:maintenance of CRISPR repeat elements"/>
    <property type="evidence" value="ECO:0007669"/>
    <property type="project" value="InterPro"/>
</dbReference>
<dbReference type="GO" id="GO:0046872">
    <property type="term" value="F:metal ion binding"/>
    <property type="evidence" value="ECO:0007669"/>
    <property type="project" value="UniProtKB-KW"/>
</dbReference>
<dbReference type="PANTHER" id="PTHR34405">
    <property type="entry name" value="CRISPR-ASSOCIATED ENDORIBONUCLEASE CAS2"/>
    <property type="match status" value="1"/>
</dbReference>
<dbReference type="Pfam" id="PF09827">
    <property type="entry name" value="CRISPR_Cas2"/>
    <property type="match status" value="1"/>
</dbReference>
<dbReference type="SUPFAM" id="SSF143430">
    <property type="entry name" value="TTP0101/SSO1404-like"/>
    <property type="match status" value="1"/>
</dbReference>
<reference evidence="8" key="1">
    <citation type="submission" date="2023-03" db="EMBL/GenBank/DDBJ databases">
        <authorList>
            <person name="Steffen K."/>
            <person name="Cardenas P."/>
        </authorList>
    </citation>
    <scope>NUCLEOTIDE SEQUENCE</scope>
</reference>
<dbReference type="GO" id="GO:0016787">
    <property type="term" value="F:hydrolase activity"/>
    <property type="evidence" value="ECO:0007669"/>
    <property type="project" value="UniProtKB-KW"/>
</dbReference>
<evidence type="ECO:0000313" key="8">
    <source>
        <dbReference type="EMBL" id="CAI8043544.1"/>
    </source>
</evidence>
<sequence length="87" mass="10054">MYIILVYDIQVARVAKVCKYLRQHLNWIQNSVFEGQLTKAQLARVKSGLAALTNPEYDSIIIYQLRDARWMNKEVMGVDKNPATNLL</sequence>
<dbReference type="HAMAP" id="MF_01471">
    <property type="entry name" value="Cas2"/>
    <property type="match status" value="1"/>
</dbReference>
<keyword evidence="3" id="KW-0479">Metal-binding</keyword>
<dbReference type="Proteomes" id="UP001174909">
    <property type="component" value="Unassembled WGS sequence"/>
</dbReference>
<evidence type="ECO:0000256" key="1">
    <source>
        <dbReference type="ARBA" id="ARBA00001946"/>
    </source>
</evidence>
<comment type="cofactor">
    <cofactor evidence="1">
        <name>Mg(2+)</name>
        <dbReference type="ChEBI" id="CHEBI:18420"/>
    </cofactor>
</comment>
<evidence type="ECO:0000256" key="7">
    <source>
        <dbReference type="ARBA" id="ARBA00023118"/>
    </source>
</evidence>
<evidence type="ECO:0000256" key="6">
    <source>
        <dbReference type="ARBA" id="ARBA00022842"/>
    </source>
</evidence>
<keyword evidence="2" id="KW-0540">Nuclease</keyword>
<evidence type="ECO:0000256" key="3">
    <source>
        <dbReference type="ARBA" id="ARBA00022723"/>
    </source>
</evidence>